<dbReference type="EMBL" id="RKQK01000001">
    <property type="protein sequence ID" value="RPE71259.1"/>
    <property type="molecule type" value="Genomic_DNA"/>
</dbReference>
<evidence type="ECO:0000313" key="2">
    <source>
        <dbReference type="Proteomes" id="UP000269689"/>
    </source>
</evidence>
<dbReference type="AlphaFoldDB" id="A0A3N4UUU1"/>
<evidence type="ECO:0000313" key="1">
    <source>
        <dbReference type="EMBL" id="RPE71259.1"/>
    </source>
</evidence>
<dbReference type="CDD" id="cd07909">
    <property type="entry name" value="YciF"/>
    <property type="match status" value="1"/>
</dbReference>
<comment type="caution">
    <text evidence="1">The sequence shown here is derived from an EMBL/GenBank/DDBJ whole genome shotgun (WGS) entry which is preliminary data.</text>
</comment>
<dbReference type="InterPro" id="IPR047114">
    <property type="entry name" value="YciF"/>
</dbReference>
<name>A0A3N4UUU1_9RHOB</name>
<dbReference type="Pfam" id="PF05974">
    <property type="entry name" value="DUF892"/>
    <property type="match status" value="1"/>
</dbReference>
<dbReference type="InterPro" id="IPR012347">
    <property type="entry name" value="Ferritin-like"/>
</dbReference>
<dbReference type="PANTHER" id="PTHR30565:SF9">
    <property type="entry name" value="PROTEIN YCIF"/>
    <property type="match status" value="1"/>
</dbReference>
<gene>
    <name evidence="1" type="ORF">EDD53_0375</name>
</gene>
<proteinExistence type="predicted"/>
<dbReference type="Gene3D" id="1.20.1260.10">
    <property type="match status" value="1"/>
</dbReference>
<dbReference type="SUPFAM" id="SSF47240">
    <property type="entry name" value="Ferritin-like"/>
    <property type="match status" value="1"/>
</dbReference>
<accession>A0A3N4UUU1</accession>
<dbReference type="InterPro" id="IPR009078">
    <property type="entry name" value="Ferritin-like_SF"/>
</dbReference>
<keyword evidence="2" id="KW-1185">Reference proteome</keyword>
<organism evidence="1 2">
    <name type="scientific">Pacificibacter maritimus</name>
    <dbReference type="NCBI Taxonomy" id="762213"/>
    <lineage>
        <taxon>Bacteria</taxon>
        <taxon>Pseudomonadati</taxon>
        <taxon>Pseudomonadota</taxon>
        <taxon>Alphaproteobacteria</taxon>
        <taxon>Rhodobacterales</taxon>
        <taxon>Roseobacteraceae</taxon>
        <taxon>Pacificibacter</taxon>
    </lineage>
</organism>
<dbReference type="RefSeq" id="WP_123791490.1">
    <property type="nucleotide sequence ID" value="NZ_RKQK01000001.1"/>
</dbReference>
<dbReference type="InterPro" id="IPR010287">
    <property type="entry name" value="DUF892_YciF-like"/>
</dbReference>
<sequence>MSLNTLEDVYHDQLQDIWSANKQALDVLTELGEAAKDEGLSKALIAGSNGISEGLDKIAEICGKHGIDPNGEHCKGMEGLVAEAKAHVLNADFGNDDARDAMIITQYQRMVHYALAGYGCLVAFANRLDLDDDGAALQNCLNNTYDGDKTMTSIATGGVNAKAKAA</sequence>
<dbReference type="Proteomes" id="UP000269689">
    <property type="component" value="Unassembled WGS sequence"/>
</dbReference>
<dbReference type="OrthoDB" id="9795056at2"/>
<reference evidence="1 2" key="1">
    <citation type="submission" date="2018-11" db="EMBL/GenBank/DDBJ databases">
        <title>Genomic Encyclopedia of Type Strains, Phase IV (KMG-IV): sequencing the most valuable type-strain genomes for metagenomic binning, comparative biology and taxonomic classification.</title>
        <authorList>
            <person name="Goeker M."/>
        </authorList>
    </citation>
    <scope>NUCLEOTIDE SEQUENCE [LARGE SCALE GENOMIC DNA]</scope>
    <source>
        <strain evidence="1 2">DSM 104731</strain>
    </source>
</reference>
<protein>
    <submittedName>
        <fullName evidence="1">Ferritin-like metal-binding protein YciE</fullName>
    </submittedName>
</protein>
<dbReference type="PANTHER" id="PTHR30565">
    <property type="entry name" value="PROTEIN YCIF"/>
    <property type="match status" value="1"/>
</dbReference>